<dbReference type="RefSeq" id="WP_136452265.1">
    <property type="nucleotide sequence ID" value="NZ_SSTI01000014.1"/>
</dbReference>
<dbReference type="Proteomes" id="UP000308038">
    <property type="component" value="Unassembled WGS sequence"/>
</dbReference>
<proteinExistence type="inferred from homology"/>
<comment type="similarity">
    <text evidence="1 3">Belongs to the short-chain dehydrogenases/reductases (SDR) family.</text>
</comment>
<comment type="caution">
    <text evidence="5">The sequence shown here is derived from an EMBL/GenBank/DDBJ whole genome shotgun (WGS) entry which is preliminary data.</text>
</comment>
<evidence type="ECO:0000259" key="4">
    <source>
        <dbReference type="SMART" id="SM00822"/>
    </source>
</evidence>
<evidence type="ECO:0000256" key="3">
    <source>
        <dbReference type="RuleBase" id="RU000363"/>
    </source>
</evidence>
<dbReference type="InterPro" id="IPR057326">
    <property type="entry name" value="KR_dom"/>
</dbReference>
<dbReference type="InterPro" id="IPR002347">
    <property type="entry name" value="SDR_fam"/>
</dbReference>
<dbReference type="PANTHER" id="PTHR42760">
    <property type="entry name" value="SHORT-CHAIN DEHYDROGENASES/REDUCTASES FAMILY MEMBER"/>
    <property type="match status" value="1"/>
</dbReference>
<evidence type="ECO:0000256" key="1">
    <source>
        <dbReference type="ARBA" id="ARBA00006484"/>
    </source>
</evidence>
<dbReference type="InterPro" id="IPR020904">
    <property type="entry name" value="Sc_DH/Rdtase_CS"/>
</dbReference>
<evidence type="ECO:0000256" key="2">
    <source>
        <dbReference type="ARBA" id="ARBA00023002"/>
    </source>
</evidence>
<dbReference type="Pfam" id="PF00106">
    <property type="entry name" value="adh_short"/>
    <property type="match status" value="1"/>
</dbReference>
<keyword evidence="2" id="KW-0560">Oxidoreductase</keyword>
<keyword evidence="6" id="KW-1185">Reference proteome</keyword>
<gene>
    <name evidence="5" type="ORF">E5988_15415</name>
</gene>
<dbReference type="PRINTS" id="PR00081">
    <property type="entry name" value="GDHRDH"/>
</dbReference>
<evidence type="ECO:0000313" key="5">
    <source>
        <dbReference type="EMBL" id="THG37818.1"/>
    </source>
</evidence>
<dbReference type="SMART" id="SM00822">
    <property type="entry name" value="PKS_KR"/>
    <property type="match status" value="1"/>
</dbReference>
<accession>A0ABY2QGS2</accession>
<sequence length="261" mass="27582">MSANNERGLEGRVALVTGGGRGIGREIALRLARDGADVAVNYRRDAEAAEEVVREIEGLGRRAKAYAGSVDRFEDCEKLVDAVVADFGGIDILVNNAGIASRGQSVADTDPGEFERVMRTHCFAPHYMSKLVLPSMRERAQEKGRGDIIMISSVATLYHAPNGAPYSMGKAAAEALALVLSKEERGNNIRTNIVAPGLTVTDMGERLAKATRGVADIHDLAAQSPFGRVSTPADVAAAVAYFVSADGEYANGQKINLHGGG</sequence>
<dbReference type="InterPro" id="IPR036291">
    <property type="entry name" value="NAD(P)-bd_dom_sf"/>
</dbReference>
<dbReference type="SUPFAM" id="SSF51735">
    <property type="entry name" value="NAD(P)-binding Rossmann-fold domains"/>
    <property type="match status" value="1"/>
</dbReference>
<reference evidence="5 6" key="1">
    <citation type="submission" date="2019-04" db="EMBL/GenBank/DDBJ databases">
        <title>Microbes associate with the intestines of laboratory mice.</title>
        <authorList>
            <person name="Navarre W."/>
            <person name="Wong E."/>
            <person name="Huang K.C."/>
            <person name="Tropini C."/>
            <person name="Ng K."/>
            <person name="Yu B."/>
        </authorList>
    </citation>
    <scope>NUCLEOTIDE SEQUENCE [LARGE SCALE GENOMIC DNA]</scope>
    <source>
        <strain evidence="5 6">NM83_B4-11</strain>
    </source>
</reference>
<name>A0ABY2QGS2_9SPHN</name>
<dbReference type="CDD" id="cd05233">
    <property type="entry name" value="SDR_c"/>
    <property type="match status" value="1"/>
</dbReference>
<protein>
    <submittedName>
        <fullName evidence="5">SDR family NAD(P)-dependent oxidoreductase</fullName>
    </submittedName>
</protein>
<dbReference type="PANTHER" id="PTHR42760:SF133">
    <property type="entry name" value="3-OXOACYL-[ACYL-CARRIER-PROTEIN] REDUCTASE"/>
    <property type="match status" value="1"/>
</dbReference>
<dbReference type="PRINTS" id="PR00080">
    <property type="entry name" value="SDRFAMILY"/>
</dbReference>
<dbReference type="PROSITE" id="PS00061">
    <property type="entry name" value="ADH_SHORT"/>
    <property type="match status" value="1"/>
</dbReference>
<dbReference type="EMBL" id="SSTI01000014">
    <property type="protein sequence ID" value="THG37818.1"/>
    <property type="molecule type" value="Genomic_DNA"/>
</dbReference>
<feature type="domain" description="Ketoreductase" evidence="4">
    <location>
        <begin position="12"/>
        <end position="201"/>
    </location>
</feature>
<dbReference type="Gene3D" id="3.40.50.720">
    <property type="entry name" value="NAD(P)-binding Rossmann-like Domain"/>
    <property type="match status" value="1"/>
</dbReference>
<organism evidence="5 6">
    <name type="scientific">Sphingomonas olei</name>
    <dbReference type="NCBI Taxonomy" id="1886787"/>
    <lineage>
        <taxon>Bacteria</taxon>
        <taxon>Pseudomonadati</taxon>
        <taxon>Pseudomonadota</taxon>
        <taxon>Alphaproteobacteria</taxon>
        <taxon>Sphingomonadales</taxon>
        <taxon>Sphingomonadaceae</taxon>
        <taxon>Sphingomonas</taxon>
    </lineage>
</organism>
<evidence type="ECO:0000313" key="6">
    <source>
        <dbReference type="Proteomes" id="UP000308038"/>
    </source>
</evidence>